<dbReference type="Proteomes" id="UP001432251">
    <property type="component" value="Chromosome"/>
</dbReference>
<evidence type="ECO:0000313" key="1">
    <source>
        <dbReference type="EMBL" id="WWQ68088.1"/>
    </source>
</evidence>
<name>A0ACD5AM23_9ACTN</name>
<dbReference type="EMBL" id="CP146022">
    <property type="protein sequence ID" value="WWQ68088.1"/>
    <property type="molecule type" value="Genomic_DNA"/>
</dbReference>
<gene>
    <name evidence="1" type="ORF">V2W30_35350</name>
</gene>
<proteinExistence type="predicted"/>
<keyword evidence="2" id="KW-1185">Reference proteome</keyword>
<keyword evidence="1" id="KW-0808">Transferase</keyword>
<dbReference type="EC" id="2.7.-.-" evidence="1"/>
<reference evidence="1" key="1">
    <citation type="journal article" date="2025" name="Int. J. Syst. Evol. Microbiol.">
        <title>Streptomyces citrinus sp. nov., with yellow diffusible pigment.</title>
        <authorList>
            <person name="He Y."/>
            <person name="Yang E."/>
            <person name="Xu J."/>
            <person name="Sun Y."/>
            <person name="Sun L."/>
        </authorList>
    </citation>
    <scope>NUCLEOTIDE SEQUENCE</scope>
    <source>
        <strain evidence="1">Q6</strain>
    </source>
</reference>
<organism evidence="1 2">
    <name type="scientific">Streptomyces citrinus</name>
    <dbReference type="NCBI Taxonomy" id="3118173"/>
    <lineage>
        <taxon>Bacteria</taxon>
        <taxon>Bacillati</taxon>
        <taxon>Actinomycetota</taxon>
        <taxon>Actinomycetes</taxon>
        <taxon>Kitasatosporales</taxon>
        <taxon>Streptomycetaceae</taxon>
        <taxon>Streptomyces</taxon>
    </lineage>
</organism>
<sequence>MAVRKLHQDEADIDEGLVRRLVDDAFPRWAGRPLRYVDSHGTQNVLFRLGDEHVIRLPRIRGAVSDLARELRWMPVLARRLPVPVPEPVAEGRPAHGFPGRGPCTAGCPARSRSWGAEAAGGARRGPGGVRRGGQEHRPGRGARGLPGPPLTERDADTRAVLGRLADVIDADGALAVWDAAVRAPRGPEPAVWLHGDLQPGNVLVDGGRLSAVIDFGCMGLGDPAVDLIAAWYVLDARGRETFRTALAPDADTWARGRGWALTIAAHELDYYRTSNPFMAETATRVIGELVISAPRASA</sequence>
<evidence type="ECO:0000313" key="2">
    <source>
        <dbReference type="Proteomes" id="UP001432251"/>
    </source>
</evidence>
<protein>
    <submittedName>
        <fullName evidence="1">Aminoglycoside phosphotransferase family protein</fullName>
        <ecNumber evidence="1">2.7.-.-</ecNumber>
    </submittedName>
</protein>
<accession>A0ACD5AM23</accession>